<reference evidence="1" key="1">
    <citation type="submission" date="2020-09" db="EMBL/GenBank/DDBJ databases">
        <title>Pelagicoccus enzymogenes sp. nov. with an EPS production, isolated from marine sediment.</title>
        <authorList>
            <person name="Feng X."/>
        </authorList>
    </citation>
    <scope>NUCLEOTIDE SEQUENCE</scope>
    <source>
        <strain evidence="1">NFK12</strain>
    </source>
</reference>
<organism evidence="1 2">
    <name type="scientific">Pelagicoccus enzymogenes</name>
    <dbReference type="NCBI Taxonomy" id="2773457"/>
    <lineage>
        <taxon>Bacteria</taxon>
        <taxon>Pseudomonadati</taxon>
        <taxon>Verrucomicrobiota</taxon>
        <taxon>Opitutia</taxon>
        <taxon>Puniceicoccales</taxon>
        <taxon>Pelagicoccaceae</taxon>
        <taxon>Pelagicoccus</taxon>
    </lineage>
</organism>
<name>A0A927FC62_9BACT</name>
<protein>
    <submittedName>
        <fullName evidence="1">Uncharacterized protein</fullName>
    </submittedName>
</protein>
<evidence type="ECO:0000313" key="1">
    <source>
        <dbReference type="EMBL" id="MBD5781646.1"/>
    </source>
</evidence>
<dbReference type="EMBL" id="JACYFG010000051">
    <property type="protein sequence ID" value="MBD5781646.1"/>
    <property type="molecule type" value="Genomic_DNA"/>
</dbReference>
<comment type="caution">
    <text evidence="1">The sequence shown here is derived from an EMBL/GenBank/DDBJ whole genome shotgun (WGS) entry which is preliminary data.</text>
</comment>
<accession>A0A927FC62</accession>
<sequence>MNGEEIVFWPESVSPAAYSAFRIPTSAPQTHRAIDEIPLEELQNATLDTLEKYISFPHDELKREVAKQFGISRLGKNVTSRLDEALGLLRNAGKVEQDEELVKLR</sequence>
<dbReference type="RefSeq" id="WP_191618730.1">
    <property type="nucleotide sequence ID" value="NZ_JACYFG010000051.1"/>
</dbReference>
<evidence type="ECO:0000313" key="2">
    <source>
        <dbReference type="Proteomes" id="UP000622317"/>
    </source>
</evidence>
<dbReference type="AlphaFoldDB" id="A0A927FC62"/>
<proteinExistence type="predicted"/>
<keyword evidence="2" id="KW-1185">Reference proteome</keyword>
<dbReference type="Proteomes" id="UP000622317">
    <property type="component" value="Unassembled WGS sequence"/>
</dbReference>
<gene>
    <name evidence="1" type="ORF">IEN85_19245</name>
</gene>